<accession>A0A934JLC7</accession>
<evidence type="ECO:0000259" key="1">
    <source>
        <dbReference type="PROSITE" id="PS50042"/>
    </source>
</evidence>
<dbReference type="CDD" id="cd00038">
    <property type="entry name" value="CAP_ED"/>
    <property type="match status" value="1"/>
</dbReference>
<evidence type="ECO:0000313" key="3">
    <source>
        <dbReference type="Proteomes" id="UP000628710"/>
    </source>
</evidence>
<dbReference type="SUPFAM" id="SSF51206">
    <property type="entry name" value="cAMP-binding domain-like"/>
    <property type="match status" value="1"/>
</dbReference>
<dbReference type="InterPro" id="IPR018490">
    <property type="entry name" value="cNMP-bd_dom_sf"/>
</dbReference>
<dbReference type="SMART" id="SM00100">
    <property type="entry name" value="cNMP"/>
    <property type="match status" value="1"/>
</dbReference>
<comment type="caution">
    <text evidence="2">The sequence shown here is derived from an EMBL/GenBank/DDBJ whole genome shotgun (WGS) entry which is preliminary data.</text>
</comment>
<reference evidence="2" key="1">
    <citation type="submission" date="2020-12" db="EMBL/GenBank/DDBJ databases">
        <title>Marinomonas arctica sp. nov., a psychrotolerant bacterium isolated from the Arctic.</title>
        <authorList>
            <person name="Zhang Y."/>
        </authorList>
    </citation>
    <scope>NUCLEOTIDE SEQUENCE</scope>
    <source>
        <strain evidence="2">C1424</strain>
    </source>
</reference>
<dbReference type="Gene3D" id="2.60.120.10">
    <property type="entry name" value="Jelly Rolls"/>
    <property type="match status" value="1"/>
</dbReference>
<sequence length="167" mass="18281">METFSVTQCPYDLSLARLKTGSIFGALSDGAIEFLLSEGALEAYRSEEIVFSLGDQADSFYVVLHGSIGLFKQTKDKSTFIPFGEASIEFGDAVGYTTMIALDPRAADARAITTSLLLKVDSYTFGKFHDEFAFDFGILILNLSRDIARKFRLLSDAMAEADLSVKS</sequence>
<proteinExistence type="predicted"/>
<evidence type="ECO:0000313" key="2">
    <source>
        <dbReference type="EMBL" id="MBJ7536189.1"/>
    </source>
</evidence>
<name>A0A934JLC7_9GAMM</name>
<gene>
    <name evidence="2" type="ORF">I8J31_00700</name>
</gene>
<feature type="domain" description="Cyclic nucleotide-binding" evidence="1">
    <location>
        <begin position="23"/>
        <end position="125"/>
    </location>
</feature>
<dbReference type="InterPro" id="IPR000595">
    <property type="entry name" value="cNMP-bd_dom"/>
</dbReference>
<dbReference type="RefSeq" id="WP_199466264.1">
    <property type="nucleotide sequence ID" value="NZ_JAEMNX010000001.1"/>
</dbReference>
<dbReference type="EMBL" id="JAEMNX010000001">
    <property type="protein sequence ID" value="MBJ7536189.1"/>
    <property type="molecule type" value="Genomic_DNA"/>
</dbReference>
<keyword evidence="3" id="KW-1185">Reference proteome</keyword>
<dbReference type="PROSITE" id="PS50042">
    <property type="entry name" value="CNMP_BINDING_3"/>
    <property type="match status" value="1"/>
</dbReference>
<dbReference type="AlphaFoldDB" id="A0A934JLC7"/>
<dbReference type="Proteomes" id="UP000628710">
    <property type="component" value="Unassembled WGS sequence"/>
</dbReference>
<dbReference type="Pfam" id="PF00027">
    <property type="entry name" value="cNMP_binding"/>
    <property type="match status" value="1"/>
</dbReference>
<dbReference type="InterPro" id="IPR014710">
    <property type="entry name" value="RmlC-like_jellyroll"/>
</dbReference>
<organism evidence="2 3">
    <name type="scientific">Marinomonas transparens</name>
    <dbReference type="NCBI Taxonomy" id="2795388"/>
    <lineage>
        <taxon>Bacteria</taxon>
        <taxon>Pseudomonadati</taxon>
        <taxon>Pseudomonadota</taxon>
        <taxon>Gammaproteobacteria</taxon>
        <taxon>Oceanospirillales</taxon>
        <taxon>Oceanospirillaceae</taxon>
        <taxon>Marinomonas</taxon>
    </lineage>
</organism>
<protein>
    <submittedName>
        <fullName evidence="2">Cyclic nucleotide-binding domain-containing protein</fullName>
    </submittedName>
</protein>